<dbReference type="AlphaFoldDB" id="G3GT58"/>
<evidence type="ECO:0000313" key="1">
    <source>
        <dbReference type="EMBL" id="EGW01487.1"/>
    </source>
</evidence>
<dbReference type="Proteomes" id="UP000001075">
    <property type="component" value="Unassembled WGS sequence"/>
</dbReference>
<evidence type="ECO:0000313" key="2">
    <source>
        <dbReference type="Proteomes" id="UP000001075"/>
    </source>
</evidence>
<proteinExistence type="predicted"/>
<protein>
    <submittedName>
        <fullName evidence="1">Uncharacterized protein</fullName>
    </submittedName>
</protein>
<organism evidence="1 2">
    <name type="scientific">Cricetulus griseus</name>
    <name type="common">Chinese hamster</name>
    <name type="synonym">Cricetulus barabensis griseus</name>
    <dbReference type="NCBI Taxonomy" id="10029"/>
    <lineage>
        <taxon>Eukaryota</taxon>
        <taxon>Metazoa</taxon>
        <taxon>Chordata</taxon>
        <taxon>Craniata</taxon>
        <taxon>Vertebrata</taxon>
        <taxon>Euteleostomi</taxon>
        <taxon>Mammalia</taxon>
        <taxon>Eutheria</taxon>
        <taxon>Euarchontoglires</taxon>
        <taxon>Glires</taxon>
        <taxon>Rodentia</taxon>
        <taxon>Myomorpha</taxon>
        <taxon>Muroidea</taxon>
        <taxon>Cricetidae</taxon>
        <taxon>Cricetinae</taxon>
        <taxon>Cricetulus</taxon>
    </lineage>
</organism>
<accession>G3GT58</accession>
<dbReference type="InParanoid" id="G3GT58"/>
<reference evidence="2" key="1">
    <citation type="journal article" date="2011" name="Nat. Biotechnol.">
        <title>The genomic sequence of the Chinese hamster ovary (CHO)-K1 cell line.</title>
        <authorList>
            <person name="Xu X."/>
            <person name="Nagarajan H."/>
            <person name="Lewis N.E."/>
            <person name="Pan S."/>
            <person name="Cai Z."/>
            <person name="Liu X."/>
            <person name="Chen W."/>
            <person name="Xie M."/>
            <person name="Wang W."/>
            <person name="Hammond S."/>
            <person name="Andersen M.R."/>
            <person name="Neff N."/>
            <person name="Passarelli B."/>
            <person name="Koh W."/>
            <person name="Fan H.C."/>
            <person name="Wang J."/>
            <person name="Gui Y."/>
            <person name="Lee K.H."/>
            <person name="Betenbaugh M.J."/>
            <person name="Quake S.R."/>
            <person name="Famili I."/>
            <person name="Palsson B.O."/>
            <person name="Wang J."/>
        </authorList>
    </citation>
    <scope>NUCLEOTIDE SEQUENCE [LARGE SCALE GENOMIC DNA]</scope>
    <source>
        <strain evidence="2">CHO K1 cell line</strain>
    </source>
</reference>
<gene>
    <name evidence="1" type="ORF">I79_000832</name>
</gene>
<dbReference type="EMBL" id="JH000016">
    <property type="protein sequence ID" value="EGW01487.1"/>
    <property type="molecule type" value="Genomic_DNA"/>
</dbReference>
<name>G3GT58_CRIGR</name>
<sequence length="90" mass="10166">MAGTKQPKPEMLMRKKFLSGNGQLFSLISKLRWQRSFLKIVCVFAHMQYTLGGHEHVVNGNQAVGELLRVAHSTPPPFKRTVPLLSQFGF</sequence>